<dbReference type="GO" id="GO:0004252">
    <property type="term" value="F:serine-type endopeptidase activity"/>
    <property type="evidence" value="ECO:0007669"/>
    <property type="project" value="InterPro"/>
</dbReference>
<keyword evidence="1" id="KW-1015">Disulfide bond</keyword>
<dbReference type="InterPro" id="IPR043504">
    <property type="entry name" value="Peptidase_S1_PA_chymotrypsin"/>
</dbReference>
<dbReference type="InterPro" id="IPR001314">
    <property type="entry name" value="Peptidase_S1A"/>
</dbReference>
<feature type="compositionally biased region" description="Acidic residues" evidence="2">
    <location>
        <begin position="294"/>
        <end position="304"/>
    </location>
</feature>
<evidence type="ECO:0000256" key="1">
    <source>
        <dbReference type="ARBA" id="ARBA00023157"/>
    </source>
</evidence>
<dbReference type="CDD" id="cd00190">
    <property type="entry name" value="Tryp_SPc"/>
    <property type="match status" value="1"/>
</dbReference>
<proteinExistence type="predicted"/>
<dbReference type="AlphaFoldDB" id="A0AAD7YD89"/>
<feature type="compositionally biased region" description="Acidic residues" evidence="2">
    <location>
        <begin position="352"/>
        <end position="374"/>
    </location>
</feature>
<evidence type="ECO:0000256" key="2">
    <source>
        <dbReference type="SAM" id="MobiDB-lite"/>
    </source>
</evidence>
<evidence type="ECO:0000313" key="6">
    <source>
        <dbReference type="Proteomes" id="UP001231518"/>
    </source>
</evidence>
<feature type="region of interest" description="Disordered" evidence="2">
    <location>
        <begin position="294"/>
        <end position="374"/>
    </location>
</feature>
<feature type="compositionally biased region" description="Low complexity" evidence="2">
    <location>
        <begin position="305"/>
        <end position="330"/>
    </location>
</feature>
<feature type="domain" description="Peptidase S1" evidence="4">
    <location>
        <begin position="51"/>
        <end position="289"/>
    </location>
</feature>
<dbReference type="PROSITE" id="PS50240">
    <property type="entry name" value="TRYPSIN_DOM"/>
    <property type="match status" value="1"/>
</dbReference>
<organism evidence="5 6">
    <name type="scientific">Mythimna separata</name>
    <name type="common">Oriental armyworm</name>
    <name type="synonym">Pseudaletia separata</name>
    <dbReference type="NCBI Taxonomy" id="271217"/>
    <lineage>
        <taxon>Eukaryota</taxon>
        <taxon>Metazoa</taxon>
        <taxon>Ecdysozoa</taxon>
        <taxon>Arthropoda</taxon>
        <taxon>Hexapoda</taxon>
        <taxon>Insecta</taxon>
        <taxon>Pterygota</taxon>
        <taxon>Neoptera</taxon>
        <taxon>Endopterygota</taxon>
        <taxon>Lepidoptera</taxon>
        <taxon>Glossata</taxon>
        <taxon>Ditrysia</taxon>
        <taxon>Noctuoidea</taxon>
        <taxon>Noctuidae</taxon>
        <taxon>Noctuinae</taxon>
        <taxon>Hadenini</taxon>
        <taxon>Mythimna</taxon>
    </lineage>
</organism>
<dbReference type="EMBL" id="JARGEI010000022">
    <property type="protein sequence ID" value="KAJ8711037.1"/>
    <property type="molecule type" value="Genomic_DNA"/>
</dbReference>
<feature type="chain" id="PRO_5042287537" description="Peptidase S1 domain-containing protein" evidence="3">
    <location>
        <begin position="20"/>
        <end position="404"/>
    </location>
</feature>
<dbReference type="SMART" id="SM00020">
    <property type="entry name" value="Tryp_SPc"/>
    <property type="match status" value="1"/>
</dbReference>
<evidence type="ECO:0000256" key="3">
    <source>
        <dbReference type="SAM" id="SignalP"/>
    </source>
</evidence>
<sequence>MFKKLHLFLFVLTVVQVSARYKSVEPDIHPGEPINGINTDPTEVSSSSSRIVSGWEAKPGQHPHHAALRMMQSNGGVFVCGGSIISKEWVLTTGHCTNNLVLVVVRVGTVSISDNNPENIFETAEWYNHPSFNNMIIGQLYSSALIKLQRPLVYTSLVKRIQLQSSSEAYRDYNGQQVYTSGHGMTSSTGSTSDVLRWVYLRAISNTACQSRYSNIVLRTTICAQYYNVTSQSNCFGDLGGPLVHVSADGVPTLIGISYFFNSRGCHLGFPTGFERPGPSLPWYKERTGIDFENIQEEDEDDTTVADTTTTTNSITTTPTTTTTLSSTTESESEDLSPEDFTTEDNTTLPPEDTEEKEEEEDSDSSESNEDDDIVQLLKRLEVKVKVKVALNKYSVTDTSVSKH</sequence>
<keyword evidence="3" id="KW-0732">Signal</keyword>
<dbReference type="InterPro" id="IPR001254">
    <property type="entry name" value="Trypsin_dom"/>
</dbReference>
<feature type="signal peptide" evidence="3">
    <location>
        <begin position="1"/>
        <end position="19"/>
    </location>
</feature>
<accession>A0AAD7YD89</accession>
<reference evidence="5" key="1">
    <citation type="submission" date="2023-03" db="EMBL/GenBank/DDBJ databases">
        <title>Chromosome-level genomes of two armyworms, Mythimna separata and Mythimna loreyi, provide insights into the biosynthesis and reception of sex pheromones.</title>
        <authorList>
            <person name="Zhao H."/>
        </authorList>
    </citation>
    <scope>NUCLEOTIDE SEQUENCE</scope>
    <source>
        <strain evidence="5">BeijingLab</strain>
        <tissue evidence="5">Pupa</tissue>
    </source>
</reference>
<evidence type="ECO:0000259" key="4">
    <source>
        <dbReference type="PROSITE" id="PS50240"/>
    </source>
</evidence>
<name>A0AAD7YD89_MYTSE</name>
<dbReference type="SUPFAM" id="SSF50494">
    <property type="entry name" value="Trypsin-like serine proteases"/>
    <property type="match status" value="1"/>
</dbReference>
<dbReference type="PRINTS" id="PR00722">
    <property type="entry name" value="CHYMOTRYPSIN"/>
</dbReference>
<dbReference type="Proteomes" id="UP001231518">
    <property type="component" value="Chromosome 21"/>
</dbReference>
<dbReference type="InterPro" id="IPR009003">
    <property type="entry name" value="Peptidase_S1_PA"/>
</dbReference>
<dbReference type="Pfam" id="PF00089">
    <property type="entry name" value="Trypsin"/>
    <property type="match status" value="1"/>
</dbReference>
<dbReference type="PANTHER" id="PTHR24250">
    <property type="entry name" value="CHYMOTRYPSIN-RELATED"/>
    <property type="match status" value="1"/>
</dbReference>
<gene>
    <name evidence="5" type="ORF">PYW07_008279</name>
</gene>
<dbReference type="GO" id="GO:0006508">
    <property type="term" value="P:proteolysis"/>
    <property type="evidence" value="ECO:0007669"/>
    <property type="project" value="InterPro"/>
</dbReference>
<dbReference type="Gene3D" id="2.40.10.10">
    <property type="entry name" value="Trypsin-like serine proteases"/>
    <property type="match status" value="1"/>
</dbReference>
<dbReference type="PANTHER" id="PTHR24250:SF50">
    <property type="entry name" value="PEPTIDASE S1 DOMAIN-CONTAINING PROTEIN"/>
    <property type="match status" value="1"/>
</dbReference>
<evidence type="ECO:0000313" key="5">
    <source>
        <dbReference type="EMBL" id="KAJ8711037.1"/>
    </source>
</evidence>
<keyword evidence="6" id="KW-1185">Reference proteome</keyword>
<protein>
    <recommendedName>
        <fullName evidence="4">Peptidase S1 domain-containing protein</fullName>
    </recommendedName>
</protein>
<comment type="caution">
    <text evidence="5">The sequence shown here is derived from an EMBL/GenBank/DDBJ whole genome shotgun (WGS) entry which is preliminary data.</text>
</comment>
<feature type="compositionally biased region" description="Acidic residues" evidence="2">
    <location>
        <begin position="331"/>
        <end position="343"/>
    </location>
</feature>